<evidence type="ECO:0000313" key="11">
    <source>
        <dbReference type="EMBL" id="MCQ4164156.1"/>
    </source>
</evidence>
<comment type="cofactor">
    <cofactor evidence="7">
        <name>[2Fe-2S] cluster</name>
        <dbReference type="ChEBI" id="CHEBI:190135"/>
    </cofactor>
</comment>
<dbReference type="EMBL" id="JANFQO010000004">
    <property type="protein sequence ID" value="MCQ4164156.1"/>
    <property type="molecule type" value="Genomic_DNA"/>
</dbReference>
<evidence type="ECO:0000256" key="1">
    <source>
        <dbReference type="ARBA" id="ARBA00022448"/>
    </source>
</evidence>
<sequence length="68" mass="6886">MYVCICNGVTDTAIRKAAADGVSTLSELTMRTGCAGSCGACAGFAEQVLQESIPSNARMFALPVLAAA</sequence>
<accession>A0ABT1QPE4</accession>
<keyword evidence="1" id="KW-0813">Transport</keyword>
<evidence type="ECO:0000256" key="8">
    <source>
        <dbReference type="ARBA" id="ARBA00039386"/>
    </source>
</evidence>
<dbReference type="Proteomes" id="UP001165498">
    <property type="component" value="Unassembled WGS sequence"/>
</dbReference>
<evidence type="ECO:0000256" key="3">
    <source>
        <dbReference type="ARBA" id="ARBA00022723"/>
    </source>
</evidence>
<evidence type="ECO:0000256" key="6">
    <source>
        <dbReference type="ARBA" id="ARBA00023014"/>
    </source>
</evidence>
<keyword evidence="5" id="KW-0408">Iron</keyword>
<dbReference type="InterPro" id="IPR007419">
    <property type="entry name" value="BFD-like_2Fe2S-bd_dom"/>
</dbReference>
<protein>
    <recommendedName>
        <fullName evidence="8">Bacterioferritin-associated ferredoxin</fullName>
    </recommendedName>
</protein>
<evidence type="ECO:0000256" key="7">
    <source>
        <dbReference type="ARBA" id="ARBA00034078"/>
    </source>
</evidence>
<keyword evidence="3" id="KW-0479">Metal-binding</keyword>
<evidence type="ECO:0000256" key="2">
    <source>
        <dbReference type="ARBA" id="ARBA00022714"/>
    </source>
</evidence>
<comment type="similarity">
    <text evidence="9">Belongs to the Bfd family.</text>
</comment>
<evidence type="ECO:0000256" key="9">
    <source>
        <dbReference type="ARBA" id="ARBA00046332"/>
    </source>
</evidence>
<reference evidence="11" key="1">
    <citation type="submission" date="2022-07" db="EMBL/GenBank/DDBJ databases">
        <title>Tahibacter sp., a new gammaproteobacterium isolated from the silt sample collected at pig farm.</title>
        <authorList>
            <person name="Chen H."/>
        </authorList>
    </citation>
    <scope>NUCLEOTIDE SEQUENCE</scope>
    <source>
        <strain evidence="11">P2K</strain>
    </source>
</reference>
<dbReference type="RefSeq" id="WP_255912472.1">
    <property type="nucleotide sequence ID" value="NZ_JANFQO010000004.1"/>
</dbReference>
<dbReference type="Gene3D" id="1.10.10.1100">
    <property type="entry name" value="BFD-like [2Fe-2S]-binding domain"/>
    <property type="match status" value="1"/>
</dbReference>
<feature type="domain" description="BFD-like [2Fe-2S]-binding" evidence="10">
    <location>
        <begin position="2"/>
        <end position="51"/>
    </location>
</feature>
<keyword evidence="2" id="KW-0001">2Fe-2S</keyword>
<evidence type="ECO:0000313" key="12">
    <source>
        <dbReference type="Proteomes" id="UP001165498"/>
    </source>
</evidence>
<comment type="caution">
    <text evidence="11">The sequence shown here is derived from an EMBL/GenBank/DDBJ whole genome shotgun (WGS) entry which is preliminary data.</text>
</comment>
<organism evidence="11 12">
    <name type="scientific">Tahibacter harae</name>
    <dbReference type="NCBI Taxonomy" id="2963937"/>
    <lineage>
        <taxon>Bacteria</taxon>
        <taxon>Pseudomonadati</taxon>
        <taxon>Pseudomonadota</taxon>
        <taxon>Gammaproteobacteria</taxon>
        <taxon>Lysobacterales</taxon>
        <taxon>Rhodanobacteraceae</taxon>
        <taxon>Tahibacter</taxon>
    </lineage>
</organism>
<dbReference type="InterPro" id="IPR041854">
    <property type="entry name" value="BFD-like_2Fe2S-bd_dom_sf"/>
</dbReference>
<dbReference type="PANTHER" id="PTHR37424:SF1">
    <property type="entry name" value="BACTERIOFERRITIN-ASSOCIATED FERREDOXIN"/>
    <property type="match status" value="1"/>
</dbReference>
<gene>
    <name evidence="11" type="ORF">NM961_05470</name>
</gene>
<proteinExistence type="inferred from homology"/>
<keyword evidence="6" id="KW-0411">Iron-sulfur</keyword>
<keyword evidence="4" id="KW-0249">Electron transport</keyword>
<dbReference type="InterPro" id="IPR052371">
    <property type="entry name" value="BFD-associated_ferredoxin"/>
</dbReference>
<evidence type="ECO:0000256" key="4">
    <source>
        <dbReference type="ARBA" id="ARBA00022982"/>
    </source>
</evidence>
<evidence type="ECO:0000259" key="10">
    <source>
        <dbReference type="Pfam" id="PF04324"/>
    </source>
</evidence>
<keyword evidence="12" id="KW-1185">Reference proteome</keyword>
<dbReference type="Pfam" id="PF04324">
    <property type="entry name" value="Fer2_BFD"/>
    <property type="match status" value="1"/>
</dbReference>
<evidence type="ECO:0000256" key="5">
    <source>
        <dbReference type="ARBA" id="ARBA00023004"/>
    </source>
</evidence>
<name>A0ABT1QPE4_9GAMM</name>
<dbReference type="PANTHER" id="PTHR37424">
    <property type="entry name" value="BACTERIOFERRITIN-ASSOCIATED FERREDOXIN"/>
    <property type="match status" value="1"/>
</dbReference>